<evidence type="ECO:0000256" key="4">
    <source>
        <dbReference type="ARBA" id="ARBA00023015"/>
    </source>
</evidence>
<evidence type="ECO:0000313" key="9">
    <source>
        <dbReference type="Proteomes" id="UP000225706"/>
    </source>
</evidence>
<comment type="caution">
    <text evidence="8">The sequence shown here is derived from an EMBL/GenBank/DDBJ whole genome shotgun (WGS) entry which is preliminary data.</text>
</comment>
<dbReference type="OrthoDB" id="7318948at2759"/>
<protein>
    <submittedName>
        <fullName evidence="8">Polycomb protein eed-A</fullName>
    </submittedName>
</protein>
<dbReference type="InterPro" id="IPR036322">
    <property type="entry name" value="WD40_repeat_dom_sf"/>
</dbReference>
<dbReference type="InterPro" id="IPR019775">
    <property type="entry name" value="WD40_repeat_CS"/>
</dbReference>
<sequence length="518" mass="58785">MTEETPSSLQTEDPVDAEGTGSDVELERGGKQAKLDEEDSDNDSTVSSSNSNSTQAAILKRGFRGKGRKKKSLAFKCANFLREDHKQPIFAIQFNHNVPEGTDDLNMFATVGSNRSNKHELYQDDLTDKLHSRFAQKIVGKGVAHTQHYIGHGGAINELKCHPVEPYLLLSASKDHSLRLWNIKTDVLVAIFGGVDGHRDEVLSTDFDILGEKMVSCGMDHSLKIWSLQTDAVKKAIAESHLYDQSKTEKAFHTVKLHYPDFTTRDIHRNYVDSVRFFGDLILSKSCENCIVCWKPQERFEDIFNGPFNSDRVVTVLHRFEFSQCDIWYMRFSLDYEQRLMAVGNQTGKTFVWDIGVDDPTKARSTTLVHNKCVSAIRQTGFSKDGKILISVCDDERNIEVKLKRFNVKSNRAISPFAFLRKLFAALFQQETETKFTSDELGKLAECQLNALKESLRNLISEKTKELQQEQLAYIKEGQALLGSKQKAKDLETEAWVTLRPNVNKHPFSDDLTRVLMF</sequence>
<feature type="compositionally biased region" description="Basic and acidic residues" evidence="7">
    <location>
        <begin position="25"/>
        <end position="35"/>
    </location>
</feature>
<dbReference type="InterPro" id="IPR051243">
    <property type="entry name" value="PcG_WD-repeat"/>
</dbReference>
<dbReference type="EMBL" id="LSMT01000003">
    <property type="protein sequence ID" value="PFX34540.1"/>
    <property type="molecule type" value="Genomic_DNA"/>
</dbReference>
<dbReference type="InterPro" id="IPR001680">
    <property type="entry name" value="WD40_rpt"/>
</dbReference>
<feature type="region of interest" description="Disordered" evidence="7">
    <location>
        <begin position="1"/>
        <end position="55"/>
    </location>
</feature>
<feature type="compositionally biased region" description="Low complexity" evidence="7">
    <location>
        <begin position="43"/>
        <end position="54"/>
    </location>
</feature>
<dbReference type="AlphaFoldDB" id="A0A2B4T083"/>
<feature type="repeat" description="WD" evidence="6">
    <location>
        <begin position="149"/>
        <end position="191"/>
    </location>
</feature>
<dbReference type="PROSITE" id="PS50082">
    <property type="entry name" value="WD_REPEATS_2"/>
    <property type="match status" value="2"/>
</dbReference>
<reference evidence="9" key="1">
    <citation type="journal article" date="2017" name="bioRxiv">
        <title>Comparative analysis of the genomes of Stylophora pistillata and Acropora digitifera provides evidence for extensive differences between species of corals.</title>
        <authorList>
            <person name="Voolstra C.R."/>
            <person name="Li Y."/>
            <person name="Liew Y.J."/>
            <person name="Baumgarten S."/>
            <person name="Zoccola D."/>
            <person name="Flot J.-F."/>
            <person name="Tambutte S."/>
            <person name="Allemand D."/>
            <person name="Aranda M."/>
        </authorList>
    </citation>
    <scope>NUCLEOTIDE SEQUENCE [LARGE SCALE GENOMIC DNA]</scope>
</reference>
<gene>
    <name evidence="8" type="primary">eed-a</name>
    <name evidence="8" type="ORF">AWC38_SpisGene493</name>
</gene>
<dbReference type="PROSITE" id="PS50294">
    <property type="entry name" value="WD_REPEATS_REGION"/>
    <property type="match status" value="2"/>
</dbReference>
<keyword evidence="9" id="KW-1185">Reference proteome</keyword>
<evidence type="ECO:0000313" key="8">
    <source>
        <dbReference type="EMBL" id="PFX34540.1"/>
    </source>
</evidence>
<dbReference type="Gene3D" id="2.130.10.10">
    <property type="entry name" value="YVTN repeat-like/Quinoprotein amine dehydrogenase"/>
    <property type="match status" value="1"/>
</dbReference>
<feature type="repeat" description="WD" evidence="6">
    <location>
        <begin position="195"/>
        <end position="236"/>
    </location>
</feature>
<dbReference type="Pfam" id="PF00400">
    <property type="entry name" value="WD40"/>
    <property type="match status" value="2"/>
</dbReference>
<comment type="similarity">
    <text evidence="1">Belongs to the WD repeat ESC family.</text>
</comment>
<dbReference type="STRING" id="50429.A0A2B4T083"/>
<dbReference type="PROSITE" id="PS00678">
    <property type="entry name" value="WD_REPEATS_1"/>
    <property type="match status" value="1"/>
</dbReference>
<keyword evidence="5" id="KW-0804">Transcription</keyword>
<accession>A0A2B4T083</accession>
<dbReference type="Proteomes" id="UP000225706">
    <property type="component" value="Unassembled WGS sequence"/>
</dbReference>
<dbReference type="PANTHER" id="PTHR10253">
    <property type="entry name" value="POLYCOMB PROTEIN"/>
    <property type="match status" value="1"/>
</dbReference>
<proteinExistence type="inferred from homology"/>
<evidence type="ECO:0000256" key="5">
    <source>
        <dbReference type="ARBA" id="ARBA00023163"/>
    </source>
</evidence>
<keyword evidence="2 6" id="KW-0853">WD repeat</keyword>
<evidence type="ECO:0000256" key="6">
    <source>
        <dbReference type="PROSITE-ProRule" id="PRU00221"/>
    </source>
</evidence>
<keyword evidence="4" id="KW-0805">Transcription regulation</keyword>
<dbReference type="SUPFAM" id="SSF50978">
    <property type="entry name" value="WD40 repeat-like"/>
    <property type="match status" value="1"/>
</dbReference>
<evidence type="ECO:0000256" key="2">
    <source>
        <dbReference type="ARBA" id="ARBA00022574"/>
    </source>
</evidence>
<name>A0A2B4T083_STYPI</name>
<evidence type="ECO:0000256" key="7">
    <source>
        <dbReference type="SAM" id="MobiDB-lite"/>
    </source>
</evidence>
<organism evidence="8 9">
    <name type="scientific">Stylophora pistillata</name>
    <name type="common">Smooth cauliflower coral</name>
    <dbReference type="NCBI Taxonomy" id="50429"/>
    <lineage>
        <taxon>Eukaryota</taxon>
        <taxon>Metazoa</taxon>
        <taxon>Cnidaria</taxon>
        <taxon>Anthozoa</taxon>
        <taxon>Hexacorallia</taxon>
        <taxon>Scleractinia</taxon>
        <taxon>Astrocoeniina</taxon>
        <taxon>Pocilloporidae</taxon>
        <taxon>Stylophora</taxon>
    </lineage>
</organism>
<evidence type="ECO:0000256" key="3">
    <source>
        <dbReference type="ARBA" id="ARBA00022737"/>
    </source>
</evidence>
<feature type="compositionally biased region" description="Polar residues" evidence="7">
    <location>
        <begin position="1"/>
        <end position="11"/>
    </location>
</feature>
<dbReference type="InterPro" id="IPR015943">
    <property type="entry name" value="WD40/YVTN_repeat-like_dom_sf"/>
</dbReference>
<keyword evidence="3" id="KW-0677">Repeat</keyword>
<evidence type="ECO:0000256" key="1">
    <source>
        <dbReference type="ARBA" id="ARBA00008075"/>
    </source>
</evidence>
<dbReference type="SMART" id="SM00320">
    <property type="entry name" value="WD40"/>
    <property type="match status" value="6"/>
</dbReference>